<keyword evidence="2" id="KW-1133">Transmembrane helix</keyword>
<reference evidence="4" key="1">
    <citation type="journal article" date="2015" name="BMC Genomics">
        <title>Genomic and transcriptomic analysis of the endophytic fungus Pestalotiopsis fici reveals its lifestyle and high potential for synthesis of natural products.</title>
        <authorList>
            <person name="Wang X."/>
            <person name="Zhang X."/>
            <person name="Liu L."/>
            <person name="Xiang M."/>
            <person name="Wang W."/>
            <person name="Sun X."/>
            <person name="Che Y."/>
            <person name="Guo L."/>
            <person name="Liu G."/>
            <person name="Guo L."/>
            <person name="Wang C."/>
            <person name="Yin W.B."/>
            <person name="Stadler M."/>
            <person name="Zhang X."/>
            <person name="Liu X."/>
        </authorList>
    </citation>
    <scope>NUCLEOTIDE SEQUENCE [LARGE SCALE GENOMIC DNA]</scope>
    <source>
        <strain evidence="4">W106-1 / CGMCC3.15140</strain>
    </source>
</reference>
<dbReference type="AlphaFoldDB" id="W3WUE6"/>
<accession>W3WUE6</accession>
<name>W3WUE6_PESFW</name>
<proteinExistence type="predicted"/>
<dbReference type="HOGENOM" id="CLU_1030982_0_0_1"/>
<gene>
    <name evidence="3" type="ORF">PFICI_12119</name>
</gene>
<evidence type="ECO:0000313" key="3">
    <source>
        <dbReference type="EMBL" id="ETS76732.1"/>
    </source>
</evidence>
<evidence type="ECO:0000256" key="1">
    <source>
        <dbReference type="SAM" id="MobiDB-lite"/>
    </source>
</evidence>
<evidence type="ECO:0000256" key="2">
    <source>
        <dbReference type="SAM" id="Phobius"/>
    </source>
</evidence>
<organism evidence="3 4">
    <name type="scientific">Pestalotiopsis fici (strain W106-1 / CGMCC3.15140)</name>
    <dbReference type="NCBI Taxonomy" id="1229662"/>
    <lineage>
        <taxon>Eukaryota</taxon>
        <taxon>Fungi</taxon>
        <taxon>Dikarya</taxon>
        <taxon>Ascomycota</taxon>
        <taxon>Pezizomycotina</taxon>
        <taxon>Sordariomycetes</taxon>
        <taxon>Xylariomycetidae</taxon>
        <taxon>Amphisphaeriales</taxon>
        <taxon>Sporocadaceae</taxon>
        <taxon>Pestalotiopsis</taxon>
    </lineage>
</organism>
<protein>
    <submittedName>
        <fullName evidence="3">Uncharacterized protein</fullName>
    </submittedName>
</protein>
<feature type="transmembrane region" description="Helical" evidence="2">
    <location>
        <begin position="120"/>
        <end position="144"/>
    </location>
</feature>
<keyword evidence="2" id="KW-0812">Transmembrane</keyword>
<evidence type="ECO:0000313" key="4">
    <source>
        <dbReference type="Proteomes" id="UP000030651"/>
    </source>
</evidence>
<sequence>MVSPARESEAPELNRGEFKERIPAYLVSSYQVHQPDLETVYSSNGTTTQVDPEVNHLGYSSYSPSNGAYPTNHNTYQQPGHYDDSNQVTTHGAAYGTGGEYKPLPPDQQEKQDKRRICGLALPTFIFFIVLGLVVIGASVGGALGVKASQNAKDAQDATASDSSATGAASSTLSNQPKATATTTSSSSSQTTDSSALSVPTTDVVVAFDCDARSGQNQTMEISGGHLYVYAVECGVDTISNGNTGIDLFAATTYTFEDCLRQYLQRGVF</sequence>
<dbReference type="RefSeq" id="XP_007838891.1">
    <property type="nucleotide sequence ID" value="XM_007840700.1"/>
</dbReference>
<dbReference type="GeneID" id="19277132"/>
<dbReference type="OrthoDB" id="4777116at2759"/>
<dbReference type="KEGG" id="pfy:PFICI_12119"/>
<dbReference type="EMBL" id="KI912117">
    <property type="protein sequence ID" value="ETS76732.1"/>
    <property type="molecule type" value="Genomic_DNA"/>
</dbReference>
<dbReference type="STRING" id="1229662.W3WUE6"/>
<keyword evidence="2" id="KW-0472">Membrane</keyword>
<dbReference type="Proteomes" id="UP000030651">
    <property type="component" value="Unassembled WGS sequence"/>
</dbReference>
<feature type="region of interest" description="Disordered" evidence="1">
    <location>
        <begin position="88"/>
        <end position="110"/>
    </location>
</feature>
<keyword evidence="4" id="KW-1185">Reference proteome</keyword>
<dbReference type="InParanoid" id="W3WUE6"/>
<feature type="region of interest" description="Disordered" evidence="1">
    <location>
        <begin position="159"/>
        <end position="195"/>
    </location>
</feature>